<dbReference type="RefSeq" id="WP_093661711.1">
    <property type="nucleotide sequence ID" value="NZ_FOET01000012.1"/>
</dbReference>
<keyword evidence="2" id="KW-0472">Membrane</keyword>
<dbReference type="STRING" id="403935.SAMN05216481_112160"/>
<evidence type="ECO:0008006" key="5">
    <source>
        <dbReference type="Google" id="ProtNLM"/>
    </source>
</evidence>
<keyword evidence="2" id="KW-1133">Transmembrane helix</keyword>
<gene>
    <name evidence="3" type="ORF">SAMN05216481_112160</name>
</gene>
<dbReference type="EMBL" id="FOET01000012">
    <property type="protein sequence ID" value="SEQ68195.1"/>
    <property type="molecule type" value="Genomic_DNA"/>
</dbReference>
<protein>
    <recommendedName>
        <fullName evidence="5">DUF4307 domain-containing protein</fullName>
    </recommendedName>
</protein>
<dbReference type="Proteomes" id="UP000199055">
    <property type="component" value="Unassembled WGS sequence"/>
</dbReference>
<organism evidence="3 4">
    <name type="scientific">Streptomyces radiopugnans</name>
    <dbReference type="NCBI Taxonomy" id="403935"/>
    <lineage>
        <taxon>Bacteria</taxon>
        <taxon>Bacillati</taxon>
        <taxon>Actinomycetota</taxon>
        <taxon>Actinomycetes</taxon>
        <taxon>Kitasatosporales</taxon>
        <taxon>Streptomycetaceae</taxon>
        <taxon>Streptomyces</taxon>
    </lineage>
</organism>
<feature type="transmembrane region" description="Helical" evidence="2">
    <location>
        <begin position="30"/>
        <end position="54"/>
    </location>
</feature>
<dbReference type="AlphaFoldDB" id="A0A1H9I172"/>
<keyword evidence="2" id="KW-0812">Transmembrane</keyword>
<evidence type="ECO:0000313" key="4">
    <source>
        <dbReference type="Proteomes" id="UP000199055"/>
    </source>
</evidence>
<proteinExistence type="predicted"/>
<sequence length="141" mass="14941">MATSPADPTRPGLPQGRYGRSRDARSDRRLMVVGAVLGAVFVALIAWFGVSYVAGTKVSGELIKFEIVSDREVAVHLEVRKDEDVTGVCTVNTLAEDGGDVGRADFTFDGPRSRIDEVVTVRTTKRATSAQLVGCTAAGGN</sequence>
<keyword evidence="4" id="KW-1185">Reference proteome</keyword>
<evidence type="ECO:0000256" key="1">
    <source>
        <dbReference type="SAM" id="MobiDB-lite"/>
    </source>
</evidence>
<evidence type="ECO:0000313" key="3">
    <source>
        <dbReference type="EMBL" id="SEQ68195.1"/>
    </source>
</evidence>
<feature type="region of interest" description="Disordered" evidence="1">
    <location>
        <begin position="1"/>
        <end position="22"/>
    </location>
</feature>
<dbReference type="Pfam" id="PF14155">
    <property type="entry name" value="DUF4307"/>
    <property type="match status" value="1"/>
</dbReference>
<name>A0A1H9I172_9ACTN</name>
<dbReference type="InterPro" id="IPR025443">
    <property type="entry name" value="DUF4307"/>
</dbReference>
<evidence type="ECO:0000256" key="2">
    <source>
        <dbReference type="SAM" id="Phobius"/>
    </source>
</evidence>
<accession>A0A1H9I172</accession>
<reference evidence="3 4" key="1">
    <citation type="submission" date="2016-10" db="EMBL/GenBank/DDBJ databases">
        <authorList>
            <person name="de Groot N.N."/>
        </authorList>
    </citation>
    <scope>NUCLEOTIDE SEQUENCE [LARGE SCALE GENOMIC DNA]</scope>
    <source>
        <strain evidence="3 4">CGMCC 4.3519</strain>
    </source>
</reference>